<dbReference type="EC" id="1.4.1.13" evidence="2"/>
<dbReference type="CDD" id="cd00981">
    <property type="entry name" value="arch_gltB"/>
    <property type="match status" value="1"/>
</dbReference>
<dbReference type="InterPro" id="IPR012061">
    <property type="entry name" value="Glu_synth_lsu_3"/>
</dbReference>
<dbReference type="PANTHER" id="PTHR39673:SF8">
    <property type="entry name" value="GLUTAMATE SYNTHASE ALPHA SUBUNIT C-TERMINAL DOMAIN-CONTAINING PROTEIN"/>
    <property type="match status" value="1"/>
</dbReference>
<dbReference type="AlphaFoldDB" id="A0A0E3STC4"/>
<dbReference type="GO" id="GO:0004355">
    <property type="term" value="F:glutamate synthase (NADPH) activity"/>
    <property type="evidence" value="ECO:0007669"/>
    <property type="project" value="UniProtKB-EC"/>
</dbReference>
<dbReference type="SUPFAM" id="SSF69336">
    <property type="entry name" value="Alpha subunit of glutamate synthase, C-terminal domain"/>
    <property type="match status" value="1"/>
</dbReference>
<evidence type="ECO:0000259" key="1">
    <source>
        <dbReference type="Pfam" id="PF01493"/>
    </source>
</evidence>
<organism evidence="2 3">
    <name type="scientific">Methanococcoides methylutens MM1</name>
    <dbReference type="NCBI Taxonomy" id="1434104"/>
    <lineage>
        <taxon>Archaea</taxon>
        <taxon>Methanobacteriati</taxon>
        <taxon>Methanobacteriota</taxon>
        <taxon>Stenosarchaea group</taxon>
        <taxon>Methanomicrobia</taxon>
        <taxon>Methanosarcinales</taxon>
        <taxon>Methanosarcinaceae</taxon>
        <taxon>Methanococcoides</taxon>
    </lineage>
</organism>
<dbReference type="InterPro" id="IPR036485">
    <property type="entry name" value="Glu_synth_asu_C_sf"/>
</dbReference>
<keyword evidence="3" id="KW-1185">Reference proteome</keyword>
<gene>
    <name evidence="2" type="ORF">MCMEM_1995</name>
</gene>
<dbReference type="HOGENOM" id="CLU_078510_1_0_2"/>
<dbReference type="InterPro" id="IPR002489">
    <property type="entry name" value="Glu_synth_asu_C"/>
</dbReference>
<name>A0A0E3STC4_METMT</name>
<dbReference type="PATRIC" id="fig|1434104.5.peg.2175"/>
<dbReference type="OrthoDB" id="2513at2157"/>
<dbReference type="PANTHER" id="PTHR39673">
    <property type="entry name" value="TUNGSTEN FORMYLMETHANOFURAN DEHYDROGENASE, SUBUNIT C (FWDC)"/>
    <property type="match status" value="1"/>
</dbReference>
<evidence type="ECO:0000313" key="3">
    <source>
        <dbReference type="Proteomes" id="UP000033048"/>
    </source>
</evidence>
<dbReference type="RefSeq" id="WP_048206071.1">
    <property type="nucleotide sequence ID" value="NZ_CP009518.1"/>
</dbReference>
<dbReference type="EMBL" id="CP009518">
    <property type="protein sequence ID" value="AKB86048.1"/>
    <property type="molecule type" value="Genomic_DNA"/>
</dbReference>
<dbReference type="Gene3D" id="2.160.20.60">
    <property type="entry name" value="Glutamate synthase, alpha subunit, C-terminal domain"/>
    <property type="match status" value="1"/>
</dbReference>
<dbReference type="Proteomes" id="UP000033048">
    <property type="component" value="Chromosome"/>
</dbReference>
<dbReference type="KEGG" id="mmet:MCMEM_1995"/>
<proteinExistence type="predicted"/>
<dbReference type="STRING" id="1434104.MCMEM_1995"/>
<dbReference type="Pfam" id="PF01493">
    <property type="entry name" value="GXGXG"/>
    <property type="match status" value="1"/>
</dbReference>
<reference evidence="2 3" key="1">
    <citation type="submission" date="2014-07" db="EMBL/GenBank/DDBJ databases">
        <title>Methanogenic archaea and the global carbon cycle.</title>
        <authorList>
            <person name="Henriksen J.R."/>
            <person name="Luke J."/>
            <person name="Reinhart S."/>
            <person name="Benedict M.N."/>
            <person name="Youngblut N.D."/>
            <person name="Metcalf M.E."/>
            <person name="Whitaker R.J."/>
            <person name="Metcalf W.W."/>
        </authorList>
    </citation>
    <scope>NUCLEOTIDE SEQUENCE [LARGE SCALE GENOMIC DNA]</scope>
    <source>
        <strain evidence="2 3">MM1</strain>
    </source>
</reference>
<sequence length="247" mass="26688">MKKIEIDAKGIHYTPLNEMIREAVKDGAEEIVLNNVIGQRFIADGLKGDVTITINGVAGGDLGMFMNGPTCIVNGNCDHAPGNTMDMGTIIVHGSTGDAAAHSMRGGKLFVENNIGYRGGIHMKQYEEEHRPVLVVGGTAHAFLGEYMAGGLILVLGIGKEEPIVDRGIGSGIHGGMIIVRGEVEDEILGIGARKADFREKELEMIAPYVEEFCEHFGKDPSRLLNMNYTCIVPASTRPFAGKYTWE</sequence>
<keyword evidence="2" id="KW-0560">Oxidoreductase</keyword>
<evidence type="ECO:0000313" key="2">
    <source>
        <dbReference type="EMBL" id="AKB86048.1"/>
    </source>
</evidence>
<dbReference type="InterPro" id="IPR035710">
    <property type="entry name" value="Archaeal_gltB"/>
</dbReference>
<accession>A0A0E3STC4</accession>
<dbReference type="GeneID" id="24894580"/>
<protein>
    <submittedName>
        <fullName evidence="2">Glutamate synthase [NADPH] putative GlxC chain</fullName>
        <ecNumber evidence="2">1.4.1.13</ecNumber>
    </submittedName>
</protein>
<feature type="domain" description="Glutamate synthase alpha subunit C-terminal" evidence="1">
    <location>
        <begin position="22"/>
        <end position="184"/>
    </location>
</feature>
<dbReference type="PIRSF" id="PIRSF006519">
    <property type="entry name" value="GOGAT_dom3"/>
    <property type="match status" value="1"/>
</dbReference>